<accession>A0AAI9V7J4</accession>
<dbReference type="AlphaFoldDB" id="A0AAI9V7J4"/>
<feature type="region of interest" description="Disordered" evidence="1">
    <location>
        <begin position="268"/>
        <end position="299"/>
    </location>
</feature>
<feature type="compositionally biased region" description="Polar residues" evidence="1">
    <location>
        <begin position="10"/>
        <end position="24"/>
    </location>
</feature>
<keyword evidence="3" id="KW-1185">Reference proteome</keyword>
<feature type="compositionally biased region" description="Low complexity" evidence="1">
    <location>
        <begin position="277"/>
        <end position="288"/>
    </location>
</feature>
<gene>
    <name evidence="2" type="ORF">CCUS01_06603</name>
</gene>
<dbReference type="Proteomes" id="UP001239213">
    <property type="component" value="Unassembled WGS sequence"/>
</dbReference>
<evidence type="ECO:0000313" key="2">
    <source>
        <dbReference type="EMBL" id="KAK1470218.1"/>
    </source>
</evidence>
<comment type="caution">
    <text evidence="2">The sequence shown here is derived from an EMBL/GenBank/DDBJ whole genome shotgun (WGS) entry which is preliminary data.</text>
</comment>
<evidence type="ECO:0000313" key="3">
    <source>
        <dbReference type="Proteomes" id="UP001239213"/>
    </source>
</evidence>
<sequence>MQLPGRPARSGTNKARMTQTQNRHGCSRDQFRLHRPGPASEATRMTCLTDTNGARLFTINDHGEVRFCEGRGGGGGGGSNGNELRCVVCRLRGVGLLFGWGGRVVSSSSSPSHFKATCQDISLFALFIYPYAPFPHQPAWVANRSDRDGSMKQKRHAILEVNPVFWLPTGNMRRFNPDFPPELRDHVVGSRSVSEEVTPVYLAAQVGMRRNLTDTTMEVGGVSRPMTSPTDLHEVCQNEPGCCQLSHARAESIRLKKKKKKKKIPMVVPLNGPRLSGQGQKGPPMKKGLYTNETGGRRTSSYGSKDLIGNFGPHLRCQPQNLIPSVPVKQEEDGYLGSRFMGNEGTRSVLSEVFDSSIIITFLGRNPGNTALKSREPVLSTITTGIDARRLRYTPHVKLSRLKTNRNKAMVMGKPAWAHGAISTYHCLLSRLGRYSILDTQDCVTAPTSKRAINLASNMKESQTVSLESFHVQILILTLLQSPSRERNGGKAGRRYPHWAYTIFYARNLFTASTSTDTRTWVARLNDVVTRFTALSRHRALTRLGLLAAPPNQPPTTPASCSNHAASFVPLPPQAGAGVLSTGETTETKETKEIKRGLQGREGAVGVFSFQQ</sequence>
<evidence type="ECO:0008006" key="4">
    <source>
        <dbReference type="Google" id="ProtNLM"/>
    </source>
</evidence>
<reference evidence="2" key="1">
    <citation type="submission" date="2016-11" db="EMBL/GenBank/DDBJ databases">
        <title>The genome sequence of Colletotrichum cuscutae.</title>
        <authorList>
            <person name="Baroncelli R."/>
        </authorList>
    </citation>
    <scope>NUCLEOTIDE SEQUENCE</scope>
    <source>
        <strain evidence="2">IMI 304802</strain>
    </source>
</reference>
<protein>
    <recommendedName>
        <fullName evidence="4">PH domain-containing protein</fullName>
    </recommendedName>
</protein>
<name>A0AAI9V7J4_9PEZI</name>
<dbReference type="EMBL" id="MPDP01000246">
    <property type="protein sequence ID" value="KAK1470218.1"/>
    <property type="molecule type" value="Genomic_DNA"/>
</dbReference>
<organism evidence="2 3">
    <name type="scientific">Colletotrichum cuscutae</name>
    <dbReference type="NCBI Taxonomy" id="1209917"/>
    <lineage>
        <taxon>Eukaryota</taxon>
        <taxon>Fungi</taxon>
        <taxon>Dikarya</taxon>
        <taxon>Ascomycota</taxon>
        <taxon>Pezizomycotina</taxon>
        <taxon>Sordariomycetes</taxon>
        <taxon>Hypocreomycetidae</taxon>
        <taxon>Glomerellales</taxon>
        <taxon>Glomerellaceae</taxon>
        <taxon>Colletotrichum</taxon>
        <taxon>Colletotrichum acutatum species complex</taxon>
    </lineage>
</organism>
<feature type="region of interest" description="Disordered" evidence="1">
    <location>
        <begin position="1"/>
        <end position="35"/>
    </location>
</feature>
<proteinExistence type="predicted"/>
<evidence type="ECO:0000256" key="1">
    <source>
        <dbReference type="SAM" id="MobiDB-lite"/>
    </source>
</evidence>